<sequence>MWSLQCNKSFLCSNYSGKVQQLLHLHENIEVQLQTLYQFFTELDARLLQVSFDFTEGEMCLMYGMQSPRTELAHFWWDEEKRSKLLTHLKQMEEGMMVFQILSDSGREQATLETLQMAAATGLEGNPLDTIPLLVDDHGRTGIRVIQRILKRITAATTDQGITVHLKIQRILQVNHKIPLSSLLEWNNGGKTLIDYLTDLTSYGNLDEMMENDIVQIALTQFTHEAKN</sequence>
<name>A0A9P6DH57_PLEER</name>
<organism evidence="1 2">
    <name type="scientific">Pleurotus eryngii</name>
    <name type="common">Boletus of the steppes</name>
    <dbReference type="NCBI Taxonomy" id="5323"/>
    <lineage>
        <taxon>Eukaryota</taxon>
        <taxon>Fungi</taxon>
        <taxon>Dikarya</taxon>
        <taxon>Basidiomycota</taxon>
        <taxon>Agaricomycotina</taxon>
        <taxon>Agaricomycetes</taxon>
        <taxon>Agaricomycetidae</taxon>
        <taxon>Agaricales</taxon>
        <taxon>Pleurotineae</taxon>
        <taxon>Pleurotaceae</taxon>
        <taxon>Pleurotus</taxon>
    </lineage>
</organism>
<proteinExistence type="predicted"/>
<dbReference type="EMBL" id="MU154548">
    <property type="protein sequence ID" value="KAF9496943.1"/>
    <property type="molecule type" value="Genomic_DNA"/>
</dbReference>
<keyword evidence="2" id="KW-1185">Reference proteome</keyword>
<gene>
    <name evidence="1" type="ORF">BDN71DRAFT_1429941</name>
</gene>
<protein>
    <submittedName>
        <fullName evidence="1">Uncharacterized protein</fullName>
    </submittedName>
</protein>
<dbReference type="Proteomes" id="UP000807025">
    <property type="component" value="Unassembled WGS sequence"/>
</dbReference>
<dbReference type="OrthoDB" id="3271192at2759"/>
<evidence type="ECO:0000313" key="2">
    <source>
        <dbReference type="Proteomes" id="UP000807025"/>
    </source>
</evidence>
<evidence type="ECO:0000313" key="1">
    <source>
        <dbReference type="EMBL" id="KAF9496943.1"/>
    </source>
</evidence>
<comment type="caution">
    <text evidence="1">The sequence shown here is derived from an EMBL/GenBank/DDBJ whole genome shotgun (WGS) entry which is preliminary data.</text>
</comment>
<reference evidence="1" key="1">
    <citation type="submission" date="2020-11" db="EMBL/GenBank/DDBJ databases">
        <authorList>
            <consortium name="DOE Joint Genome Institute"/>
            <person name="Ahrendt S."/>
            <person name="Riley R."/>
            <person name="Andreopoulos W."/>
            <person name="Labutti K."/>
            <person name="Pangilinan J."/>
            <person name="Ruiz-Duenas F.J."/>
            <person name="Barrasa J.M."/>
            <person name="Sanchez-Garcia M."/>
            <person name="Camarero S."/>
            <person name="Miyauchi S."/>
            <person name="Serrano A."/>
            <person name="Linde D."/>
            <person name="Babiker R."/>
            <person name="Drula E."/>
            <person name="Ayuso-Fernandez I."/>
            <person name="Pacheco R."/>
            <person name="Padilla G."/>
            <person name="Ferreira P."/>
            <person name="Barriuso J."/>
            <person name="Kellner H."/>
            <person name="Castanera R."/>
            <person name="Alfaro M."/>
            <person name="Ramirez L."/>
            <person name="Pisabarro A.G."/>
            <person name="Kuo A."/>
            <person name="Tritt A."/>
            <person name="Lipzen A."/>
            <person name="He G."/>
            <person name="Yan M."/>
            <person name="Ng V."/>
            <person name="Cullen D."/>
            <person name="Martin F."/>
            <person name="Rosso M.-N."/>
            <person name="Henrissat B."/>
            <person name="Hibbett D."/>
            <person name="Martinez A.T."/>
            <person name="Grigoriev I.V."/>
        </authorList>
    </citation>
    <scope>NUCLEOTIDE SEQUENCE</scope>
    <source>
        <strain evidence="1">ATCC 90797</strain>
    </source>
</reference>
<dbReference type="AlphaFoldDB" id="A0A9P6DH57"/>
<accession>A0A9P6DH57</accession>